<evidence type="ECO:0000256" key="6">
    <source>
        <dbReference type="ARBA" id="ARBA00022741"/>
    </source>
</evidence>
<dbReference type="InterPro" id="IPR017438">
    <property type="entry name" value="ATP-NAD_kinase_N"/>
</dbReference>
<dbReference type="STRING" id="146817.SAMN04488502_10781"/>
<keyword evidence="4" id="KW-0808">Transferase</keyword>
<gene>
    <name evidence="14" type="ORF">SAMN04488502_10781</name>
</gene>
<dbReference type="Gene3D" id="3.40.50.10330">
    <property type="entry name" value="Probable inorganic polyphosphate/atp-NAD kinase, domain 1"/>
    <property type="match status" value="1"/>
</dbReference>
<dbReference type="GO" id="GO:0005886">
    <property type="term" value="C:plasma membrane"/>
    <property type="evidence" value="ECO:0007669"/>
    <property type="project" value="TreeGrafter"/>
</dbReference>
<evidence type="ECO:0000313" key="14">
    <source>
        <dbReference type="EMBL" id="SDM77584.1"/>
    </source>
</evidence>
<dbReference type="Pfam" id="PF00781">
    <property type="entry name" value="DAGK_cat"/>
    <property type="match status" value="1"/>
</dbReference>
<feature type="domain" description="DAGKc" evidence="13">
    <location>
        <begin position="1"/>
        <end position="130"/>
    </location>
</feature>
<reference evidence="14 15" key="1">
    <citation type="submission" date="2016-10" db="EMBL/GenBank/DDBJ databases">
        <authorList>
            <person name="de Groot N.N."/>
        </authorList>
    </citation>
    <scope>NUCLEOTIDE SEQUENCE [LARGE SCALE GENOMIC DNA]</scope>
    <source>
        <strain evidence="14 15">DSM 1736</strain>
    </source>
</reference>
<keyword evidence="12" id="KW-1208">Phospholipid metabolism</keyword>
<evidence type="ECO:0000256" key="2">
    <source>
        <dbReference type="ARBA" id="ARBA00005983"/>
    </source>
</evidence>
<evidence type="ECO:0000259" key="13">
    <source>
        <dbReference type="PROSITE" id="PS50146"/>
    </source>
</evidence>
<name>A0A1G9VZA1_9FIRM</name>
<evidence type="ECO:0000256" key="4">
    <source>
        <dbReference type="ARBA" id="ARBA00022679"/>
    </source>
</evidence>
<keyword evidence="8" id="KW-0067">ATP-binding</keyword>
<dbReference type="InterPro" id="IPR016064">
    <property type="entry name" value="NAD/diacylglycerol_kinase_sf"/>
</dbReference>
<dbReference type="GO" id="GO:0004143">
    <property type="term" value="F:ATP-dependent diacylglycerol kinase activity"/>
    <property type="evidence" value="ECO:0007669"/>
    <property type="project" value="TreeGrafter"/>
</dbReference>
<dbReference type="EMBL" id="FNHB01000007">
    <property type="protein sequence ID" value="SDM77584.1"/>
    <property type="molecule type" value="Genomic_DNA"/>
</dbReference>
<keyword evidence="10" id="KW-0443">Lipid metabolism</keyword>
<keyword evidence="11" id="KW-0594">Phospholipid biosynthesis</keyword>
<evidence type="ECO:0000256" key="3">
    <source>
        <dbReference type="ARBA" id="ARBA00022516"/>
    </source>
</evidence>
<keyword evidence="15" id="KW-1185">Reference proteome</keyword>
<dbReference type="SUPFAM" id="SSF111331">
    <property type="entry name" value="NAD kinase/diacylglycerol kinase-like"/>
    <property type="match status" value="1"/>
</dbReference>
<keyword evidence="5" id="KW-0479">Metal-binding</keyword>
<dbReference type="OrthoDB" id="142078at2"/>
<evidence type="ECO:0000256" key="7">
    <source>
        <dbReference type="ARBA" id="ARBA00022777"/>
    </source>
</evidence>
<dbReference type="InterPro" id="IPR005218">
    <property type="entry name" value="Diacylglycerol/lipid_kinase"/>
</dbReference>
<dbReference type="GO" id="GO:0046872">
    <property type="term" value="F:metal ion binding"/>
    <property type="evidence" value="ECO:0007669"/>
    <property type="project" value="UniProtKB-KW"/>
</dbReference>
<proteinExistence type="inferred from homology"/>
<evidence type="ECO:0000256" key="10">
    <source>
        <dbReference type="ARBA" id="ARBA00023098"/>
    </source>
</evidence>
<keyword evidence="7 14" id="KW-0418">Kinase</keyword>
<organism evidence="14 15">
    <name type="scientific">Dendrosporobacter quercicolus</name>
    <dbReference type="NCBI Taxonomy" id="146817"/>
    <lineage>
        <taxon>Bacteria</taxon>
        <taxon>Bacillati</taxon>
        <taxon>Bacillota</taxon>
        <taxon>Negativicutes</taxon>
        <taxon>Selenomonadales</taxon>
        <taxon>Sporomusaceae</taxon>
        <taxon>Dendrosporobacter</taxon>
    </lineage>
</organism>
<evidence type="ECO:0000256" key="1">
    <source>
        <dbReference type="ARBA" id="ARBA00001946"/>
    </source>
</evidence>
<dbReference type="Proteomes" id="UP000214880">
    <property type="component" value="Unassembled WGS sequence"/>
</dbReference>
<dbReference type="GO" id="GO:0008654">
    <property type="term" value="P:phospholipid biosynthetic process"/>
    <property type="evidence" value="ECO:0007669"/>
    <property type="project" value="UniProtKB-KW"/>
</dbReference>
<protein>
    <submittedName>
        <fullName evidence="14">Lipid kinase, YegS/Rv2252/BmrU family</fullName>
    </submittedName>
</protein>
<accession>A0A1G9VZA1</accession>
<evidence type="ECO:0000256" key="8">
    <source>
        <dbReference type="ARBA" id="ARBA00022840"/>
    </source>
</evidence>
<dbReference type="PROSITE" id="PS50146">
    <property type="entry name" value="DAGK"/>
    <property type="match status" value="1"/>
</dbReference>
<dbReference type="InterPro" id="IPR045540">
    <property type="entry name" value="YegS/DAGK_C"/>
</dbReference>
<evidence type="ECO:0000256" key="5">
    <source>
        <dbReference type="ARBA" id="ARBA00022723"/>
    </source>
</evidence>
<dbReference type="PANTHER" id="PTHR12358:SF106">
    <property type="entry name" value="LIPID KINASE YEGS"/>
    <property type="match status" value="1"/>
</dbReference>
<dbReference type="Pfam" id="PF19279">
    <property type="entry name" value="YegS_C"/>
    <property type="match status" value="1"/>
</dbReference>
<dbReference type="SMART" id="SM00046">
    <property type="entry name" value="DAGKc"/>
    <property type="match status" value="1"/>
</dbReference>
<keyword evidence="9" id="KW-0460">Magnesium</keyword>
<dbReference type="RefSeq" id="WP_092074103.1">
    <property type="nucleotide sequence ID" value="NZ_FNHB01000007.1"/>
</dbReference>
<evidence type="ECO:0000256" key="11">
    <source>
        <dbReference type="ARBA" id="ARBA00023209"/>
    </source>
</evidence>
<evidence type="ECO:0000313" key="15">
    <source>
        <dbReference type="Proteomes" id="UP000214880"/>
    </source>
</evidence>
<keyword evidence="6" id="KW-0547">Nucleotide-binding</keyword>
<comment type="similarity">
    <text evidence="2">Belongs to the diacylglycerol/lipid kinase family.</text>
</comment>
<dbReference type="GO" id="GO:0005524">
    <property type="term" value="F:ATP binding"/>
    <property type="evidence" value="ECO:0007669"/>
    <property type="project" value="UniProtKB-KW"/>
</dbReference>
<dbReference type="NCBIfam" id="TIGR00147">
    <property type="entry name" value="YegS/Rv2252/BmrU family lipid kinase"/>
    <property type="match status" value="1"/>
</dbReference>
<sequence>MKKLILVYNPVSGDAFFKYRLDDMIEKFLHHHCVIIPFRTSKDNLVMLASLVGSIAADGVVVAGGDGTVSQVINILLQQNIDLPVGIIPSGTSNDFASHTGLGEDLDRYIAAIAQGAVMPVDVGKINGQYFLNVASAGLLTSVAHSVDSALKNILGKIAYYLKGLGELPHFRSLKMTIRADGRVIEEELFLFLILNSGTVGSIANLIPARIDDGKLDLLIVKQCGIPELMTLLISLLTSKNPAQHRSVIYLQARHIAIECSETVESDVDGELGPNLPLEITAVSGRLNIFCEQKPAG</sequence>
<dbReference type="PANTHER" id="PTHR12358">
    <property type="entry name" value="SPHINGOSINE KINASE"/>
    <property type="match status" value="1"/>
</dbReference>
<evidence type="ECO:0000256" key="12">
    <source>
        <dbReference type="ARBA" id="ARBA00023264"/>
    </source>
</evidence>
<dbReference type="InterPro" id="IPR050187">
    <property type="entry name" value="Lipid_Phosphate_FormReg"/>
</dbReference>
<keyword evidence="3" id="KW-0444">Lipid biosynthesis</keyword>
<dbReference type="InterPro" id="IPR001206">
    <property type="entry name" value="Diacylglycerol_kinase_cat_dom"/>
</dbReference>
<comment type="cofactor">
    <cofactor evidence="1">
        <name>Mg(2+)</name>
        <dbReference type="ChEBI" id="CHEBI:18420"/>
    </cofactor>
</comment>
<dbReference type="Gene3D" id="2.60.200.40">
    <property type="match status" value="1"/>
</dbReference>
<dbReference type="AlphaFoldDB" id="A0A1G9VZA1"/>
<evidence type="ECO:0000256" key="9">
    <source>
        <dbReference type="ARBA" id="ARBA00022842"/>
    </source>
</evidence>